<feature type="region of interest" description="Disordered" evidence="1">
    <location>
        <begin position="355"/>
        <end position="377"/>
    </location>
</feature>
<feature type="region of interest" description="Disordered" evidence="1">
    <location>
        <begin position="29"/>
        <end position="133"/>
    </location>
</feature>
<name>A0A5M6BY31_9TREE</name>
<keyword evidence="3" id="KW-1185">Reference proteome</keyword>
<evidence type="ECO:0000313" key="2">
    <source>
        <dbReference type="EMBL" id="WWD18994.1"/>
    </source>
</evidence>
<feature type="compositionally biased region" description="Low complexity" evidence="1">
    <location>
        <begin position="52"/>
        <end position="70"/>
    </location>
</feature>
<feature type="region of interest" description="Disordered" evidence="1">
    <location>
        <begin position="603"/>
        <end position="623"/>
    </location>
</feature>
<evidence type="ECO:0000256" key="1">
    <source>
        <dbReference type="SAM" id="MobiDB-lite"/>
    </source>
</evidence>
<evidence type="ECO:0000313" key="3">
    <source>
        <dbReference type="Proteomes" id="UP000322225"/>
    </source>
</evidence>
<feature type="compositionally biased region" description="Pro residues" evidence="1">
    <location>
        <begin position="79"/>
        <end position="88"/>
    </location>
</feature>
<reference evidence="2" key="2">
    <citation type="submission" date="2024-01" db="EMBL/GenBank/DDBJ databases">
        <title>Comparative genomics of Cryptococcus and Kwoniella reveals pathogenesis evolution and contrasting modes of karyotype evolution via chromosome fusion or intercentromeric recombination.</title>
        <authorList>
            <person name="Coelho M.A."/>
            <person name="David-Palma M."/>
            <person name="Shea T."/>
            <person name="Bowers K."/>
            <person name="McGinley-Smith S."/>
            <person name="Mohammad A.W."/>
            <person name="Gnirke A."/>
            <person name="Yurkov A.M."/>
            <person name="Nowrousian M."/>
            <person name="Sun S."/>
            <person name="Cuomo C.A."/>
            <person name="Heitman J."/>
        </authorList>
    </citation>
    <scope>NUCLEOTIDE SEQUENCE</scope>
    <source>
        <strain evidence="2">CBS 12478</strain>
    </source>
</reference>
<dbReference type="OrthoDB" id="2564910at2759"/>
<feature type="region of interest" description="Disordered" evidence="1">
    <location>
        <begin position="191"/>
        <end position="227"/>
    </location>
</feature>
<proteinExistence type="predicted"/>
<dbReference type="EMBL" id="CP144056">
    <property type="protein sequence ID" value="WWD18994.1"/>
    <property type="molecule type" value="Genomic_DNA"/>
</dbReference>
<reference evidence="2" key="1">
    <citation type="submission" date="2017-08" db="EMBL/GenBank/DDBJ databases">
        <authorList>
            <person name="Cuomo C."/>
            <person name="Billmyre B."/>
            <person name="Heitman J."/>
        </authorList>
    </citation>
    <scope>NUCLEOTIDE SEQUENCE</scope>
    <source>
        <strain evidence="2">CBS 12478</strain>
    </source>
</reference>
<dbReference type="GeneID" id="43589943"/>
<organism evidence="2 3">
    <name type="scientific">Kwoniella shandongensis</name>
    <dbReference type="NCBI Taxonomy" id="1734106"/>
    <lineage>
        <taxon>Eukaryota</taxon>
        <taxon>Fungi</taxon>
        <taxon>Dikarya</taxon>
        <taxon>Basidiomycota</taxon>
        <taxon>Agaricomycotina</taxon>
        <taxon>Tremellomycetes</taxon>
        <taxon>Tremellales</taxon>
        <taxon>Cryptococcaceae</taxon>
        <taxon>Kwoniella</taxon>
    </lineage>
</organism>
<sequence length="623" mass="69416">MTSRLPSRGYTNLVELGFLLPWAARALSGSSRSATKTSEAVGRPSLEQPWASSSTLTSDQGSSSTNQLNRTRLRQRRPLLPPTYPKSPRPAILEEMPHLESPTLRSSLTSSSSSSTSIPKSPKPNSVIHHALSFPNPPPASDLFITLRAHPAHLTLTSGTLLAHYARRTGDMKTEREIYRLMNQRRISPLERGGLRSKGKQRMGTGEDEPDPYSIHSMPSSDSTKRKYTIRPNRWAMKAFPPIDKLASRTYTTVELLRHLHHLILEGEPPDFGEAMGLLDTTTDSSGSKAEEGENGKKDGYGGLKMLHLYLAYTPRPTHPTHDPLDLLSTYQAQFSQLPNRQTLHLIVLSILSSTTPSPTKSPVNPDDAPPLSKSTPEEYDEQINLLLATISLFQRRYRLSPGPETWRHIALHSTRHDLPALAQIAWEGWYAAIRKMEDGGIGPDEERKGGGMGKKDEEEVRIRFKRLGTMKRRWSRAMAIMEEKGWVTKSDEETEDENWGYRWIRGSKTDQHVQVEHPSQNPISAVRDEEIITTDSPAASELRQKTATVEAESNTNSIADIGTKTAMTIGPTSNFSFPTTTRPARTSPTLHELDFAIPHTTSFTTTYEDPSDQEPILARATG</sequence>
<protein>
    <submittedName>
        <fullName evidence="2">Uncharacterized protein</fullName>
    </submittedName>
</protein>
<dbReference type="KEGG" id="ksn:43589943"/>
<dbReference type="RefSeq" id="XP_031860038.1">
    <property type="nucleotide sequence ID" value="XM_032005791.1"/>
</dbReference>
<dbReference type="Proteomes" id="UP000322225">
    <property type="component" value="Chromosome 6"/>
</dbReference>
<dbReference type="AlphaFoldDB" id="A0A5M6BY31"/>
<feature type="compositionally biased region" description="Low complexity" evidence="1">
    <location>
        <begin position="101"/>
        <end position="126"/>
    </location>
</feature>
<feature type="compositionally biased region" description="Low complexity" evidence="1">
    <location>
        <begin position="355"/>
        <end position="366"/>
    </location>
</feature>
<accession>A0A5M6BY31</accession>
<gene>
    <name evidence="2" type="ORF">CI109_103451</name>
</gene>